<evidence type="ECO:0000256" key="7">
    <source>
        <dbReference type="RuleBase" id="RU362109"/>
    </source>
</evidence>
<evidence type="ECO:0000256" key="5">
    <source>
        <dbReference type="ARBA" id="ARBA00022840"/>
    </source>
</evidence>
<evidence type="ECO:0000256" key="3">
    <source>
        <dbReference type="ARBA" id="ARBA00022741"/>
    </source>
</evidence>
<proteinExistence type="inferred from homology"/>
<dbReference type="Gene3D" id="3.10.110.10">
    <property type="entry name" value="Ubiquitin Conjugating Enzyme"/>
    <property type="match status" value="1"/>
</dbReference>
<dbReference type="GO" id="GO:0005524">
    <property type="term" value="F:ATP binding"/>
    <property type="evidence" value="ECO:0007669"/>
    <property type="project" value="UniProtKB-UniRule"/>
</dbReference>
<dbReference type="PROSITE" id="PS00183">
    <property type="entry name" value="UBC_1"/>
    <property type="match status" value="1"/>
</dbReference>
<dbReference type="GO" id="GO:0032446">
    <property type="term" value="P:protein modification by small protein conjugation"/>
    <property type="evidence" value="ECO:0007669"/>
    <property type="project" value="UniProtKB-ARBA"/>
</dbReference>
<dbReference type="GO" id="GO:0006281">
    <property type="term" value="P:DNA repair"/>
    <property type="evidence" value="ECO:0007669"/>
    <property type="project" value="UniProtKB-ARBA"/>
</dbReference>
<dbReference type="CDD" id="cd23790">
    <property type="entry name" value="UBCc_UBE2A_2B"/>
    <property type="match status" value="1"/>
</dbReference>
<dbReference type="FunFam" id="3.10.110.10:FF:000004">
    <property type="entry name" value="Ubiquitin-conjugating enzyme E2 A"/>
    <property type="match status" value="1"/>
</dbReference>
<dbReference type="SUPFAM" id="SSF54495">
    <property type="entry name" value="UBC-like"/>
    <property type="match status" value="1"/>
</dbReference>
<dbReference type="Proteomes" id="UP000887575">
    <property type="component" value="Unassembled WGS sequence"/>
</dbReference>
<keyword evidence="10" id="KW-1185">Reference proteome</keyword>
<evidence type="ECO:0000313" key="11">
    <source>
        <dbReference type="WBParaSite" id="MBELARI_LOCUS16009"/>
    </source>
</evidence>
<evidence type="ECO:0000313" key="10">
    <source>
        <dbReference type="Proteomes" id="UP000887575"/>
    </source>
</evidence>
<dbReference type="WBParaSite" id="MBELARI_LOCUS16009">
    <property type="protein sequence ID" value="MBELARI_LOCUS16009"/>
    <property type="gene ID" value="MBELARI_LOCUS16009"/>
</dbReference>
<dbReference type="AlphaFoldDB" id="A0AAF3EPK7"/>
<name>A0AAF3EPK7_9BILA</name>
<evidence type="ECO:0000256" key="6">
    <source>
        <dbReference type="PROSITE-ProRule" id="PRU10133"/>
    </source>
</evidence>
<dbReference type="Pfam" id="PF00179">
    <property type="entry name" value="UQ_con"/>
    <property type="match status" value="1"/>
</dbReference>
<keyword evidence="3 7" id="KW-0547">Nucleotide-binding</keyword>
<evidence type="ECO:0000256" key="4">
    <source>
        <dbReference type="ARBA" id="ARBA00022786"/>
    </source>
</evidence>
<feature type="region of interest" description="Disordered" evidence="8">
    <location>
        <begin position="151"/>
        <end position="194"/>
    </location>
</feature>
<evidence type="ECO:0000256" key="2">
    <source>
        <dbReference type="ARBA" id="ARBA00022679"/>
    </source>
</evidence>
<evidence type="ECO:0000256" key="1">
    <source>
        <dbReference type="ARBA" id="ARBA00012486"/>
    </source>
</evidence>
<accession>A0AAF3EPK7</accession>
<evidence type="ECO:0000259" key="9">
    <source>
        <dbReference type="PROSITE" id="PS50127"/>
    </source>
</evidence>
<evidence type="ECO:0000256" key="8">
    <source>
        <dbReference type="SAM" id="MobiDB-lite"/>
    </source>
</evidence>
<dbReference type="SMART" id="SM00212">
    <property type="entry name" value="UBCc"/>
    <property type="match status" value="1"/>
</dbReference>
<organism evidence="10 11">
    <name type="scientific">Mesorhabditis belari</name>
    <dbReference type="NCBI Taxonomy" id="2138241"/>
    <lineage>
        <taxon>Eukaryota</taxon>
        <taxon>Metazoa</taxon>
        <taxon>Ecdysozoa</taxon>
        <taxon>Nematoda</taxon>
        <taxon>Chromadorea</taxon>
        <taxon>Rhabditida</taxon>
        <taxon>Rhabditina</taxon>
        <taxon>Rhabditomorpha</taxon>
        <taxon>Rhabditoidea</taxon>
        <taxon>Rhabditidae</taxon>
        <taxon>Mesorhabditinae</taxon>
        <taxon>Mesorhabditis</taxon>
    </lineage>
</organism>
<dbReference type="InterPro" id="IPR050113">
    <property type="entry name" value="Ub_conjugating_enzyme"/>
</dbReference>
<dbReference type="InterPro" id="IPR016135">
    <property type="entry name" value="UBQ-conjugating_enzyme/RWD"/>
</dbReference>
<dbReference type="InterPro" id="IPR023313">
    <property type="entry name" value="UBQ-conjugating_AS"/>
</dbReference>
<comment type="similarity">
    <text evidence="7">Belongs to the ubiquitin-conjugating enzyme family.</text>
</comment>
<sequence length="194" mass="21690">MTTPSRRRLMRDFKKLQEDPPAGVSGAPTENNILTWEAIIFGPQDTPFEDGTFKLSLEFTEEYPNKPPTVKFISKMFHPNVYNDGSICLDILQNRWSPTYDVAAILTSIQSLLDEPNPNSPANSLAAQLYQESRREYEKRVQQIVEQSWLNFGENEGEAEQKEGENTAIETPTEGGEGPSEPRDHDAPSGSGSV</sequence>
<keyword evidence="5 7" id="KW-0067">ATP-binding</keyword>
<dbReference type="InterPro" id="IPR000608">
    <property type="entry name" value="UBC"/>
</dbReference>
<dbReference type="PANTHER" id="PTHR24067">
    <property type="entry name" value="UBIQUITIN-CONJUGATING ENZYME E2"/>
    <property type="match status" value="1"/>
</dbReference>
<protein>
    <recommendedName>
        <fullName evidence="1">E2 ubiquitin-conjugating enzyme</fullName>
        <ecNumber evidence="1">2.3.2.23</ecNumber>
    </recommendedName>
</protein>
<dbReference type="PROSITE" id="PS50127">
    <property type="entry name" value="UBC_2"/>
    <property type="match status" value="1"/>
</dbReference>
<keyword evidence="4 7" id="KW-0833">Ubl conjugation pathway</keyword>
<keyword evidence="2" id="KW-0808">Transferase</keyword>
<feature type="active site" description="Glycyl thioester intermediate" evidence="6">
    <location>
        <position position="88"/>
    </location>
</feature>
<dbReference type="GO" id="GO:0061631">
    <property type="term" value="F:ubiquitin conjugating enzyme activity"/>
    <property type="evidence" value="ECO:0007669"/>
    <property type="project" value="UniProtKB-EC"/>
</dbReference>
<dbReference type="EC" id="2.3.2.23" evidence="1"/>
<feature type="domain" description="UBC core" evidence="9">
    <location>
        <begin position="4"/>
        <end position="150"/>
    </location>
</feature>
<reference evidence="11" key="1">
    <citation type="submission" date="2024-02" db="UniProtKB">
        <authorList>
            <consortium name="WormBaseParasite"/>
        </authorList>
    </citation>
    <scope>IDENTIFICATION</scope>
</reference>